<evidence type="ECO:0000256" key="6">
    <source>
        <dbReference type="ARBA" id="ARBA00022833"/>
    </source>
</evidence>
<dbReference type="InterPro" id="IPR004217">
    <property type="entry name" value="Tim10-like"/>
</dbReference>
<gene>
    <name evidence="15" type="ORF">P167DRAFT_545744</name>
</gene>
<evidence type="ECO:0000256" key="12">
    <source>
        <dbReference type="RuleBase" id="RU367043"/>
    </source>
</evidence>
<comment type="domain">
    <text evidence="12">The twin CX3C motif contains 4 conserved Cys residues that form 2 disulfide bonds in the mitochondrial intermembrane space.</text>
</comment>
<evidence type="ECO:0000259" key="14">
    <source>
        <dbReference type="Pfam" id="PF02953"/>
    </source>
</evidence>
<evidence type="ECO:0000256" key="8">
    <source>
        <dbReference type="ARBA" id="ARBA00023010"/>
    </source>
</evidence>
<evidence type="ECO:0000256" key="9">
    <source>
        <dbReference type="ARBA" id="ARBA00023128"/>
    </source>
</evidence>
<dbReference type="STRING" id="1392247.A0A3N4KRU0"/>
<dbReference type="Proteomes" id="UP000277580">
    <property type="component" value="Unassembled WGS sequence"/>
</dbReference>
<evidence type="ECO:0000256" key="1">
    <source>
        <dbReference type="ARBA" id="ARBA00004137"/>
    </source>
</evidence>
<evidence type="ECO:0000256" key="7">
    <source>
        <dbReference type="ARBA" id="ARBA00022927"/>
    </source>
</evidence>
<comment type="subcellular location">
    <subcellularLocation>
        <location evidence="1 12">Mitochondrion inner membrane</location>
        <topology evidence="1 12">Peripheral membrane protein</topology>
        <orientation evidence="1 12">Intermembrane side</orientation>
    </subcellularLocation>
</comment>
<keyword evidence="8 12" id="KW-0811">Translocation</keyword>
<keyword evidence="11 12" id="KW-0143">Chaperone</keyword>
<dbReference type="Pfam" id="PF02953">
    <property type="entry name" value="zf-Tim10_DDP"/>
    <property type="match status" value="1"/>
</dbReference>
<dbReference type="InParanoid" id="A0A3N4KRU0"/>
<keyword evidence="16" id="KW-1185">Reference proteome</keyword>
<evidence type="ECO:0000256" key="10">
    <source>
        <dbReference type="ARBA" id="ARBA00023157"/>
    </source>
</evidence>
<accession>A0A3N4KRU0</accession>
<evidence type="ECO:0000256" key="3">
    <source>
        <dbReference type="ARBA" id="ARBA00022448"/>
    </source>
</evidence>
<evidence type="ECO:0000313" key="15">
    <source>
        <dbReference type="EMBL" id="RPB12228.1"/>
    </source>
</evidence>
<dbReference type="GO" id="GO:0015031">
    <property type="term" value="P:protein transport"/>
    <property type="evidence" value="ECO:0007669"/>
    <property type="project" value="UniProtKB-KW"/>
</dbReference>
<sequence>MDSSSRCHWALPPSESVLSNKPRHHSLSASEQREFQNVIERRQMKDFMQMYSKLVQRFLLPRTLLSTNTTITAEAAWGAQGSVIIYGRCFDDCVNDFTSKAVSSKEETCIGRCVDKFIKASERTGQRFAEQNQAMVQGGGPGIGGR</sequence>
<keyword evidence="9 12" id="KW-0496">Mitochondrion</keyword>
<evidence type="ECO:0000256" key="4">
    <source>
        <dbReference type="ARBA" id="ARBA00022723"/>
    </source>
</evidence>
<keyword evidence="5 12" id="KW-0999">Mitochondrion inner membrane</keyword>
<dbReference type="PANTHER" id="PTHR13172">
    <property type="entry name" value="MITOCHONDRIAL IMPORT INNER MEMBRANE TRANSLOCASE SUBUNIT TIM9B"/>
    <property type="match status" value="1"/>
</dbReference>
<dbReference type="FunCoup" id="A0A3N4KRU0">
    <property type="interactions" value="903"/>
</dbReference>
<dbReference type="OrthoDB" id="1551503at2759"/>
<feature type="region of interest" description="Disordered" evidence="13">
    <location>
        <begin position="1"/>
        <end position="31"/>
    </location>
</feature>
<reference evidence="15 16" key="1">
    <citation type="journal article" date="2018" name="Nat. Ecol. Evol.">
        <title>Pezizomycetes genomes reveal the molecular basis of ectomycorrhizal truffle lifestyle.</title>
        <authorList>
            <person name="Murat C."/>
            <person name="Payen T."/>
            <person name="Noel B."/>
            <person name="Kuo A."/>
            <person name="Morin E."/>
            <person name="Chen J."/>
            <person name="Kohler A."/>
            <person name="Krizsan K."/>
            <person name="Balestrini R."/>
            <person name="Da Silva C."/>
            <person name="Montanini B."/>
            <person name="Hainaut M."/>
            <person name="Levati E."/>
            <person name="Barry K.W."/>
            <person name="Belfiori B."/>
            <person name="Cichocki N."/>
            <person name="Clum A."/>
            <person name="Dockter R.B."/>
            <person name="Fauchery L."/>
            <person name="Guy J."/>
            <person name="Iotti M."/>
            <person name="Le Tacon F."/>
            <person name="Lindquist E.A."/>
            <person name="Lipzen A."/>
            <person name="Malagnac F."/>
            <person name="Mello A."/>
            <person name="Molinier V."/>
            <person name="Miyauchi S."/>
            <person name="Poulain J."/>
            <person name="Riccioni C."/>
            <person name="Rubini A."/>
            <person name="Sitrit Y."/>
            <person name="Splivallo R."/>
            <person name="Traeger S."/>
            <person name="Wang M."/>
            <person name="Zifcakova L."/>
            <person name="Wipf D."/>
            <person name="Zambonelli A."/>
            <person name="Paolocci F."/>
            <person name="Nowrousian M."/>
            <person name="Ottonello S."/>
            <person name="Baldrian P."/>
            <person name="Spatafora J.W."/>
            <person name="Henrissat B."/>
            <person name="Nagy L.G."/>
            <person name="Aury J.M."/>
            <person name="Wincker P."/>
            <person name="Grigoriev I.V."/>
            <person name="Bonfante P."/>
            <person name="Martin F.M."/>
        </authorList>
    </citation>
    <scope>NUCLEOTIDE SEQUENCE [LARGE SCALE GENOMIC DNA]</scope>
    <source>
        <strain evidence="15 16">CCBAS932</strain>
    </source>
</reference>
<keyword evidence="10 12" id="KW-1015">Disulfide bond</keyword>
<dbReference type="InterPro" id="IPR050673">
    <property type="entry name" value="Mito_inner_translocase_sub"/>
</dbReference>
<proteinExistence type="inferred from homology"/>
<dbReference type="GO" id="GO:0005743">
    <property type="term" value="C:mitochondrial inner membrane"/>
    <property type="evidence" value="ECO:0007669"/>
    <property type="project" value="UniProtKB-SubCell"/>
</dbReference>
<protein>
    <recommendedName>
        <fullName evidence="12">Mitochondrial import inner membrane translocase subunit</fullName>
    </recommendedName>
</protein>
<dbReference type="SUPFAM" id="SSF144122">
    <property type="entry name" value="Tim10-like"/>
    <property type="match status" value="1"/>
</dbReference>
<comment type="similarity">
    <text evidence="2 12">Belongs to the small Tim family.</text>
</comment>
<evidence type="ECO:0000256" key="11">
    <source>
        <dbReference type="ARBA" id="ARBA00023186"/>
    </source>
</evidence>
<keyword evidence="7 12" id="KW-0653">Protein transport</keyword>
<keyword evidence="4" id="KW-0479">Metal-binding</keyword>
<comment type="function">
    <text evidence="12">Mitochondrial intermembrane chaperone that participates in the import and insertion of some multi-pass transmembrane proteins into the mitochondrial inner membrane. Also required for the transfer of beta-barrel precursors from the TOM complex to the sorting and assembly machinery (SAM complex) of the outer membrane. Acts as a chaperone-like protein that protects the hydrophobic precursors from aggregation and guide them through the mitochondrial intermembrane space.</text>
</comment>
<feature type="domain" description="Tim10-like" evidence="14">
    <location>
        <begin position="88"/>
        <end position="130"/>
    </location>
</feature>
<evidence type="ECO:0000256" key="5">
    <source>
        <dbReference type="ARBA" id="ARBA00022792"/>
    </source>
</evidence>
<evidence type="ECO:0000313" key="16">
    <source>
        <dbReference type="Proteomes" id="UP000277580"/>
    </source>
</evidence>
<comment type="subunit">
    <text evidence="12">Heterohexamer.</text>
</comment>
<dbReference type="GO" id="GO:0046872">
    <property type="term" value="F:metal ion binding"/>
    <property type="evidence" value="ECO:0007669"/>
    <property type="project" value="UniProtKB-KW"/>
</dbReference>
<dbReference type="InterPro" id="IPR035427">
    <property type="entry name" value="Tim10-like_dom_sf"/>
</dbReference>
<evidence type="ECO:0000256" key="13">
    <source>
        <dbReference type="SAM" id="MobiDB-lite"/>
    </source>
</evidence>
<keyword evidence="3 12" id="KW-0813">Transport</keyword>
<dbReference type="EMBL" id="ML119130">
    <property type="protein sequence ID" value="RPB12228.1"/>
    <property type="molecule type" value="Genomic_DNA"/>
</dbReference>
<keyword evidence="6" id="KW-0862">Zinc</keyword>
<dbReference type="Gene3D" id="1.10.287.810">
    <property type="entry name" value="Mitochondrial import inner membrane translocase subunit tim13 like domains"/>
    <property type="match status" value="1"/>
</dbReference>
<dbReference type="AlphaFoldDB" id="A0A3N4KRU0"/>
<keyword evidence="5 12" id="KW-0472">Membrane</keyword>
<name>A0A3N4KRU0_9PEZI</name>
<evidence type="ECO:0000256" key="2">
    <source>
        <dbReference type="ARBA" id="ARBA00006720"/>
    </source>
</evidence>
<organism evidence="15 16">
    <name type="scientific">Morchella conica CCBAS932</name>
    <dbReference type="NCBI Taxonomy" id="1392247"/>
    <lineage>
        <taxon>Eukaryota</taxon>
        <taxon>Fungi</taxon>
        <taxon>Dikarya</taxon>
        <taxon>Ascomycota</taxon>
        <taxon>Pezizomycotina</taxon>
        <taxon>Pezizomycetes</taxon>
        <taxon>Pezizales</taxon>
        <taxon>Morchellaceae</taxon>
        <taxon>Morchella</taxon>
    </lineage>
</organism>